<dbReference type="InterPro" id="IPR000531">
    <property type="entry name" value="Beta-barrel_TonB"/>
</dbReference>
<keyword evidence="16" id="KW-1185">Reference proteome</keyword>
<dbReference type="Gene3D" id="2.40.170.20">
    <property type="entry name" value="TonB-dependent receptor, beta-barrel domain"/>
    <property type="match status" value="1"/>
</dbReference>
<keyword evidence="4 10" id="KW-0812">Transmembrane</keyword>
<dbReference type="Proteomes" id="UP000032309">
    <property type="component" value="Unassembled WGS sequence"/>
</dbReference>
<protein>
    <submittedName>
        <fullName evidence="15">Iron complex outermembrane recepter protein</fullName>
    </submittedName>
</protein>
<evidence type="ECO:0000256" key="5">
    <source>
        <dbReference type="ARBA" id="ARBA00022729"/>
    </source>
</evidence>
<evidence type="ECO:0000256" key="4">
    <source>
        <dbReference type="ARBA" id="ARBA00022692"/>
    </source>
</evidence>
<comment type="subcellular location">
    <subcellularLocation>
        <location evidence="1 10">Cell outer membrane</location>
        <topology evidence="1 10">Multi-pass membrane protein</topology>
    </subcellularLocation>
</comment>
<evidence type="ECO:0000256" key="6">
    <source>
        <dbReference type="ARBA" id="ARBA00023077"/>
    </source>
</evidence>
<evidence type="ECO:0000256" key="10">
    <source>
        <dbReference type="PROSITE-ProRule" id="PRU01360"/>
    </source>
</evidence>
<keyword evidence="6 11" id="KW-0798">TonB box</keyword>
<sequence>MVKPPQNKRDLLFLPFVYSSILFSCIPFYSFTILAEGTEATHITESHSNNEKDASYTGAVLKEEFATECLWLACDQTTALATRQETPLSKAPSIVTVITAEEIKNLGYRTFIEILRTVPGFEILKRGDLGISLPVVRGVQCENRVRVMVNGHFTMNPARGGIFETFDDFPVENIKRIEIIRGPGSAVYGENAFLAVVNIITFDAKDIDGVKVSSGYGNFDTYDENITFGKTFGKLGISGMARYRQTNGFDGIIESDTQTLMDNALSSLGFPPASLAPGRIHDDRQEYDMELKATYDDFYFNGWYTNKRADTFIGPQYALTDVSFFEIDYVFGEVGYKKTFDESFTIRPRVYYDQFDADNYIKALPDGTTLPFDTDGDGVIDTFTTYPDGITQRLKVIERIVGTELPFDYRLFDGNIFTLGMEYRLINQVPKSASYNYNPETLEPLDSMQSFTDTHPFFEDHTRRILSFYLQDTWDITDTLNLTLGVRHDRYNDFGETTSPRAGLTWAFMKNASVKVLYGEAFRAPNFLEMFTLIKPSIQGNEDLDPERIRTYEVGLNYQFNKHVTSSINYFNNDIKDLIVLRALSTTQGTTRYENFGDAHVQGIETETKIDITKGNYVFMNYTFQNPEDGDGDDMPFVAQHFGNFGVNAHYWKYINTNLSTFVSGRRSREAGDPRDDLPSYALLNLSVIAKEFFKTMEVQGTVFNLLDKDYSDPGPISIPDDFPRPGRTFFVGLSYRF</sequence>
<dbReference type="EMBL" id="BAFN01000001">
    <property type="protein sequence ID" value="GAN32129.1"/>
    <property type="molecule type" value="Genomic_DNA"/>
</dbReference>
<feature type="domain" description="TonB-dependent receptor-like beta-barrel" evidence="13">
    <location>
        <begin position="295"/>
        <end position="706"/>
    </location>
</feature>
<evidence type="ECO:0000259" key="13">
    <source>
        <dbReference type="Pfam" id="PF00593"/>
    </source>
</evidence>
<evidence type="ECO:0000256" key="8">
    <source>
        <dbReference type="ARBA" id="ARBA00023170"/>
    </source>
</evidence>
<evidence type="ECO:0000256" key="9">
    <source>
        <dbReference type="ARBA" id="ARBA00023237"/>
    </source>
</evidence>
<evidence type="ECO:0000256" key="1">
    <source>
        <dbReference type="ARBA" id="ARBA00004571"/>
    </source>
</evidence>
<dbReference type="PANTHER" id="PTHR30069:SF29">
    <property type="entry name" value="HEMOGLOBIN AND HEMOGLOBIN-HAPTOGLOBIN-BINDING PROTEIN 1-RELATED"/>
    <property type="match status" value="1"/>
</dbReference>
<keyword evidence="12" id="KW-1133">Transmembrane helix</keyword>
<evidence type="ECO:0000256" key="12">
    <source>
        <dbReference type="SAM" id="Phobius"/>
    </source>
</evidence>
<keyword evidence="8" id="KW-0675">Receptor</keyword>
<accession>A0ABQ0JUL6</accession>
<keyword evidence="2 10" id="KW-0813">Transport</keyword>
<dbReference type="InterPro" id="IPR039426">
    <property type="entry name" value="TonB-dep_rcpt-like"/>
</dbReference>
<dbReference type="PROSITE" id="PS51257">
    <property type="entry name" value="PROKAR_LIPOPROTEIN"/>
    <property type="match status" value="1"/>
</dbReference>
<dbReference type="Pfam" id="PF07715">
    <property type="entry name" value="Plug"/>
    <property type="match status" value="1"/>
</dbReference>
<dbReference type="SUPFAM" id="SSF56935">
    <property type="entry name" value="Porins"/>
    <property type="match status" value="1"/>
</dbReference>
<reference evidence="16" key="1">
    <citation type="journal article" date="2015" name="Genome Announc.">
        <title>Draft Genome Sequence of an Anaerobic Ammonium-Oxidizing Bacterium, "Candidatus Brocadia sinica".</title>
        <authorList>
            <person name="Oshiki M."/>
            <person name="Shinyako-Hata K."/>
            <person name="Satoh H."/>
            <person name="Okabe S."/>
        </authorList>
    </citation>
    <scope>NUCLEOTIDE SEQUENCE [LARGE SCALE GENOMIC DNA]</scope>
    <source>
        <strain evidence="16">JPN1</strain>
    </source>
</reference>
<dbReference type="InterPro" id="IPR012910">
    <property type="entry name" value="Plug_dom"/>
</dbReference>
<keyword evidence="7 10" id="KW-0472">Membrane</keyword>
<evidence type="ECO:0000256" key="7">
    <source>
        <dbReference type="ARBA" id="ARBA00023136"/>
    </source>
</evidence>
<comment type="caution">
    <text evidence="15">The sequence shown here is derived from an EMBL/GenBank/DDBJ whole genome shotgun (WGS) entry which is preliminary data.</text>
</comment>
<dbReference type="InterPro" id="IPR036942">
    <property type="entry name" value="Beta-barrel_TonB_sf"/>
</dbReference>
<dbReference type="CDD" id="cd01347">
    <property type="entry name" value="ligand_gated_channel"/>
    <property type="match status" value="1"/>
</dbReference>
<comment type="similarity">
    <text evidence="10 11">Belongs to the TonB-dependent receptor family.</text>
</comment>
<keyword evidence="9 10" id="KW-0998">Cell outer membrane</keyword>
<gene>
    <name evidence="15" type="ORF">BROSI_A0639</name>
</gene>
<dbReference type="RefSeq" id="WP_052562285.1">
    <property type="nucleotide sequence ID" value="NZ_BAFN01000001.1"/>
</dbReference>
<evidence type="ECO:0000256" key="3">
    <source>
        <dbReference type="ARBA" id="ARBA00022452"/>
    </source>
</evidence>
<keyword evidence="3 10" id="KW-1134">Transmembrane beta strand</keyword>
<feature type="domain" description="TonB-dependent receptor plug" evidence="14">
    <location>
        <begin position="88"/>
        <end position="193"/>
    </location>
</feature>
<evidence type="ECO:0000256" key="2">
    <source>
        <dbReference type="ARBA" id="ARBA00022448"/>
    </source>
</evidence>
<dbReference type="PROSITE" id="PS52016">
    <property type="entry name" value="TONB_DEPENDENT_REC_3"/>
    <property type="match status" value="1"/>
</dbReference>
<dbReference type="Gene3D" id="2.170.130.10">
    <property type="entry name" value="TonB-dependent receptor, plug domain"/>
    <property type="match status" value="1"/>
</dbReference>
<feature type="transmembrane region" description="Helical" evidence="12">
    <location>
        <begin position="12"/>
        <end position="31"/>
    </location>
</feature>
<evidence type="ECO:0000256" key="11">
    <source>
        <dbReference type="RuleBase" id="RU003357"/>
    </source>
</evidence>
<dbReference type="PANTHER" id="PTHR30069">
    <property type="entry name" value="TONB-DEPENDENT OUTER MEMBRANE RECEPTOR"/>
    <property type="match status" value="1"/>
</dbReference>
<evidence type="ECO:0000313" key="15">
    <source>
        <dbReference type="EMBL" id="GAN32129.1"/>
    </source>
</evidence>
<keyword evidence="5" id="KW-0732">Signal</keyword>
<dbReference type="InterPro" id="IPR037066">
    <property type="entry name" value="Plug_dom_sf"/>
</dbReference>
<organism evidence="15 16">
    <name type="scientific">Candidatus Brocadia sinica JPN1</name>
    <dbReference type="NCBI Taxonomy" id="1197129"/>
    <lineage>
        <taxon>Bacteria</taxon>
        <taxon>Pseudomonadati</taxon>
        <taxon>Planctomycetota</taxon>
        <taxon>Candidatus Brocadiia</taxon>
        <taxon>Candidatus Brocadiales</taxon>
        <taxon>Candidatus Brocadiaceae</taxon>
        <taxon>Candidatus Brocadia</taxon>
    </lineage>
</organism>
<dbReference type="Pfam" id="PF00593">
    <property type="entry name" value="TonB_dep_Rec_b-barrel"/>
    <property type="match status" value="1"/>
</dbReference>
<name>A0ABQ0JUL6_9BACT</name>
<evidence type="ECO:0000259" key="14">
    <source>
        <dbReference type="Pfam" id="PF07715"/>
    </source>
</evidence>
<evidence type="ECO:0000313" key="16">
    <source>
        <dbReference type="Proteomes" id="UP000032309"/>
    </source>
</evidence>
<proteinExistence type="inferred from homology"/>